<evidence type="ECO:0000256" key="5">
    <source>
        <dbReference type="HAMAP-Rule" id="MF_01401"/>
    </source>
</evidence>
<dbReference type="HAMAP" id="MF_01401">
    <property type="entry name" value="MsrA"/>
    <property type="match status" value="1"/>
</dbReference>
<feature type="domain" description="Peptide methionine sulphoxide reductase MsrA" evidence="7">
    <location>
        <begin position="31"/>
        <end position="181"/>
    </location>
</feature>
<dbReference type="EMBL" id="CP000828">
    <property type="protein sequence ID" value="ABW30312.1"/>
    <property type="molecule type" value="Genomic_DNA"/>
</dbReference>
<proteinExistence type="inferred from homology"/>
<evidence type="ECO:0000256" key="2">
    <source>
        <dbReference type="ARBA" id="ARBA00023002"/>
    </source>
</evidence>
<dbReference type="PANTHER" id="PTHR43774">
    <property type="entry name" value="PEPTIDE METHIONINE SULFOXIDE REDUCTASE"/>
    <property type="match status" value="1"/>
</dbReference>
<evidence type="ECO:0000313" key="8">
    <source>
        <dbReference type="EMBL" id="ABW30312.1"/>
    </source>
</evidence>
<dbReference type="AlphaFoldDB" id="B0CBR2"/>
<dbReference type="OrthoDB" id="4174719at2"/>
<dbReference type="RefSeq" id="WP_012165559.1">
    <property type="nucleotide sequence ID" value="NC_009925.1"/>
</dbReference>
<dbReference type="GO" id="GO:0033744">
    <property type="term" value="F:L-methionine:thioredoxin-disulfide S-oxidoreductase activity"/>
    <property type="evidence" value="ECO:0007669"/>
    <property type="project" value="RHEA"/>
</dbReference>
<accession>B0CBR2</accession>
<comment type="similarity">
    <text evidence="1 5">Belongs to the MsrA Met sulfoxide reductase family.</text>
</comment>
<dbReference type="Proteomes" id="UP000000268">
    <property type="component" value="Chromosome"/>
</dbReference>
<feature type="active site" evidence="5">
    <location>
        <position position="38"/>
    </location>
</feature>
<dbReference type="eggNOG" id="COG0225">
    <property type="taxonomic scope" value="Bacteria"/>
</dbReference>
<protein>
    <recommendedName>
        <fullName evidence="5">Peptide methionine sulfoxide reductase MsrA</fullName>
        <shortName evidence="5">Protein-methionine-S-oxide reductase</shortName>
        <ecNumber evidence="5">1.8.4.11</ecNumber>
    </recommendedName>
    <alternativeName>
        <fullName evidence="5">Peptide-methionine (S)-S-oxide reductase</fullName>
        <shortName evidence="5">Peptide Met(O) reductase</shortName>
    </alternativeName>
</protein>
<evidence type="ECO:0000256" key="4">
    <source>
        <dbReference type="ARBA" id="ARBA00048782"/>
    </source>
</evidence>
<evidence type="ECO:0000256" key="3">
    <source>
        <dbReference type="ARBA" id="ARBA00047806"/>
    </source>
</evidence>
<comment type="catalytic activity">
    <reaction evidence="4 5">
        <text>[thioredoxin]-disulfide + L-methionine + H2O = L-methionine (S)-S-oxide + [thioredoxin]-dithiol</text>
        <dbReference type="Rhea" id="RHEA:19993"/>
        <dbReference type="Rhea" id="RHEA-COMP:10698"/>
        <dbReference type="Rhea" id="RHEA-COMP:10700"/>
        <dbReference type="ChEBI" id="CHEBI:15377"/>
        <dbReference type="ChEBI" id="CHEBI:29950"/>
        <dbReference type="ChEBI" id="CHEBI:50058"/>
        <dbReference type="ChEBI" id="CHEBI:57844"/>
        <dbReference type="ChEBI" id="CHEBI:58772"/>
        <dbReference type="EC" id="1.8.4.11"/>
    </reaction>
</comment>
<dbReference type="GO" id="GO:0008113">
    <property type="term" value="F:peptide-methionine (S)-S-oxide reductase activity"/>
    <property type="evidence" value="ECO:0007669"/>
    <property type="project" value="UniProtKB-UniRule"/>
</dbReference>
<organism evidence="8 9">
    <name type="scientific">Acaryochloris marina (strain MBIC 11017)</name>
    <dbReference type="NCBI Taxonomy" id="329726"/>
    <lineage>
        <taxon>Bacteria</taxon>
        <taxon>Bacillati</taxon>
        <taxon>Cyanobacteriota</taxon>
        <taxon>Cyanophyceae</taxon>
        <taxon>Acaryochloridales</taxon>
        <taxon>Acaryochloridaceae</taxon>
        <taxon>Acaryochloris</taxon>
    </lineage>
</organism>
<dbReference type="KEGG" id="amr:AM1_5356"/>
<evidence type="ECO:0000256" key="6">
    <source>
        <dbReference type="SAM" id="SignalP"/>
    </source>
</evidence>
<reference evidence="8 9" key="1">
    <citation type="journal article" date="2008" name="Proc. Natl. Acad. Sci. U.S.A.">
        <title>Niche adaptation and genome expansion in the chlorophyll d-producing cyanobacterium Acaryochloris marina.</title>
        <authorList>
            <person name="Swingley W.D."/>
            <person name="Chen M."/>
            <person name="Cheung P.C."/>
            <person name="Conrad A.L."/>
            <person name="Dejesa L.C."/>
            <person name="Hao J."/>
            <person name="Honchak B.M."/>
            <person name="Karbach L.E."/>
            <person name="Kurdoglu A."/>
            <person name="Lahiri S."/>
            <person name="Mastrian S.D."/>
            <person name="Miyashita H."/>
            <person name="Page L."/>
            <person name="Ramakrishna P."/>
            <person name="Satoh S."/>
            <person name="Sattley W.M."/>
            <person name="Shimada Y."/>
            <person name="Taylor H.L."/>
            <person name="Tomo T."/>
            <person name="Tsuchiya T."/>
            <person name="Wang Z.T."/>
            <person name="Raymond J."/>
            <person name="Mimuro M."/>
            <person name="Blankenship R.E."/>
            <person name="Touchman J.W."/>
        </authorList>
    </citation>
    <scope>NUCLEOTIDE SEQUENCE [LARGE SCALE GENOMIC DNA]</scope>
    <source>
        <strain evidence="9">MBIC 11017</strain>
    </source>
</reference>
<keyword evidence="6" id="KW-0732">Signal</keyword>
<comment type="catalytic activity">
    <reaction evidence="3 5">
        <text>L-methionyl-[protein] + [thioredoxin]-disulfide + H2O = L-methionyl-(S)-S-oxide-[protein] + [thioredoxin]-dithiol</text>
        <dbReference type="Rhea" id="RHEA:14217"/>
        <dbReference type="Rhea" id="RHEA-COMP:10698"/>
        <dbReference type="Rhea" id="RHEA-COMP:10700"/>
        <dbReference type="Rhea" id="RHEA-COMP:12313"/>
        <dbReference type="Rhea" id="RHEA-COMP:12315"/>
        <dbReference type="ChEBI" id="CHEBI:15377"/>
        <dbReference type="ChEBI" id="CHEBI:16044"/>
        <dbReference type="ChEBI" id="CHEBI:29950"/>
        <dbReference type="ChEBI" id="CHEBI:44120"/>
        <dbReference type="ChEBI" id="CHEBI:50058"/>
        <dbReference type="EC" id="1.8.4.11"/>
    </reaction>
</comment>
<keyword evidence="2 5" id="KW-0560">Oxidoreductase</keyword>
<comment type="function">
    <text evidence="5">Has an important function as a repair enzyme for proteins that have been inactivated by oxidation. Catalyzes the reversible oxidation-reduction of methionine sulfoxide in proteins to methionine.</text>
</comment>
<dbReference type="InterPro" id="IPR036509">
    <property type="entry name" value="Met_Sox_Rdtase_MsrA_sf"/>
</dbReference>
<evidence type="ECO:0000259" key="7">
    <source>
        <dbReference type="Pfam" id="PF01625"/>
    </source>
</evidence>
<dbReference type="InterPro" id="IPR002569">
    <property type="entry name" value="Met_Sox_Rdtase_MsrA_dom"/>
</dbReference>
<dbReference type="Gene3D" id="3.30.1060.10">
    <property type="entry name" value="Peptide methionine sulphoxide reductase MsrA"/>
    <property type="match status" value="1"/>
</dbReference>
<sequence>MIKRWFAIALLSLITWLGPVSMAAQAQDLAKATFAGGCFWCMEKPFDVIDGVVSTTSGYTGGKKLNPTYKEVSSGKTGHAESVQVEYDPSKVSYETLLEAFWTNVDPLDAGGQFCDRGDQYRTNVFYHSDEQKALAEKSKAEIDNSGKFATPIVTEIVAAETFYPAEDYHQNYYQTNSNWYRFYRYSCGRDQRLAKLWGEENS</sequence>
<dbReference type="NCBIfam" id="TIGR00401">
    <property type="entry name" value="msrA"/>
    <property type="match status" value="1"/>
</dbReference>
<feature type="chain" id="PRO_5002748380" description="Peptide methionine sulfoxide reductase MsrA" evidence="6">
    <location>
        <begin position="27"/>
        <end position="203"/>
    </location>
</feature>
<dbReference type="Pfam" id="PF01625">
    <property type="entry name" value="PMSR"/>
    <property type="match status" value="1"/>
</dbReference>
<dbReference type="EC" id="1.8.4.11" evidence="5"/>
<dbReference type="PANTHER" id="PTHR43774:SF1">
    <property type="entry name" value="PEPTIDE METHIONINE SULFOXIDE REDUCTASE MSRA 2"/>
    <property type="match status" value="1"/>
</dbReference>
<keyword evidence="9" id="KW-1185">Reference proteome</keyword>
<gene>
    <name evidence="5 8" type="primary">msrA</name>
    <name evidence="8" type="ordered locus">AM1_5356</name>
</gene>
<dbReference type="STRING" id="329726.AM1_5356"/>
<feature type="signal peptide" evidence="6">
    <location>
        <begin position="1"/>
        <end position="26"/>
    </location>
</feature>
<evidence type="ECO:0000256" key="1">
    <source>
        <dbReference type="ARBA" id="ARBA00005591"/>
    </source>
</evidence>
<name>B0CBR2_ACAM1</name>
<dbReference type="SUPFAM" id="SSF55068">
    <property type="entry name" value="Peptide methionine sulfoxide reductase"/>
    <property type="match status" value="1"/>
</dbReference>
<evidence type="ECO:0000313" key="9">
    <source>
        <dbReference type="Proteomes" id="UP000000268"/>
    </source>
</evidence>
<dbReference type="HOGENOM" id="CLU_031040_10_1_3"/>